<dbReference type="EMBL" id="CAWYQH010000068">
    <property type="protein sequence ID" value="CAK8680156.1"/>
    <property type="molecule type" value="Genomic_DNA"/>
</dbReference>
<evidence type="ECO:0000313" key="2">
    <source>
        <dbReference type="EMBL" id="CAK8680156.1"/>
    </source>
</evidence>
<reference evidence="2 3" key="1">
    <citation type="submission" date="2024-02" db="EMBL/GenBank/DDBJ databases">
        <authorList>
            <person name="Daric V."/>
            <person name="Darras S."/>
        </authorList>
    </citation>
    <scope>NUCLEOTIDE SEQUENCE [LARGE SCALE GENOMIC DNA]</scope>
</reference>
<name>A0ABP0FKK3_CLALP</name>
<accession>A0ABP0FKK3</accession>
<keyword evidence="1" id="KW-0732">Signal</keyword>
<sequence>MQMLFGMVLAVIFTFVKGQDQTCLFGSSTNGVGNFSEQACDLSSKRYMCETRLAQNGLNMFAERKCKQAEACRNNEKSNAVQCISADAIAKQVRTCYFCCDSTNCNDIEEIP</sequence>
<feature type="chain" id="PRO_5047475263" evidence="1">
    <location>
        <begin position="19"/>
        <end position="112"/>
    </location>
</feature>
<feature type="signal peptide" evidence="1">
    <location>
        <begin position="1"/>
        <end position="18"/>
    </location>
</feature>
<organism evidence="2 3">
    <name type="scientific">Clavelina lepadiformis</name>
    <name type="common">Light-bulb sea squirt</name>
    <name type="synonym">Ascidia lepadiformis</name>
    <dbReference type="NCBI Taxonomy" id="159417"/>
    <lineage>
        <taxon>Eukaryota</taxon>
        <taxon>Metazoa</taxon>
        <taxon>Chordata</taxon>
        <taxon>Tunicata</taxon>
        <taxon>Ascidiacea</taxon>
        <taxon>Aplousobranchia</taxon>
        <taxon>Clavelinidae</taxon>
        <taxon>Clavelina</taxon>
    </lineage>
</organism>
<dbReference type="Proteomes" id="UP001642483">
    <property type="component" value="Unassembled WGS sequence"/>
</dbReference>
<keyword evidence="3" id="KW-1185">Reference proteome</keyword>
<proteinExistence type="predicted"/>
<evidence type="ECO:0000313" key="3">
    <source>
        <dbReference type="Proteomes" id="UP001642483"/>
    </source>
</evidence>
<comment type="caution">
    <text evidence="2">The sequence shown here is derived from an EMBL/GenBank/DDBJ whole genome shotgun (WGS) entry which is preliminary data.</text>
</comment>
<gene>
    <name evidence="2" type="ORF">CVLEPA_LOCUS10439</name>
</gene>
<evidence type="ECO:0000256" key="1">
    <source>
        <dbReference type="SAM" id="SignalP"/>
    </source>
</evidence>
<protein>
    <submittedName>
        <fullName evidence="2">Uncharacterized protein</fullName>
    </submittedName>
</protein>